<dbReference type="Pfam" id="PF04055">
    <property type="entry name" value="Radical_SAM"/>
    <property type="match status" value="1"/>
</dbReference>
<evidence type="ECO:0000256" key="2">
    <source>
        <dbReference type="ARBA" id="ARBA00009777"/>
    </source>
</evidence>
<dbReference type="Proteomes" id="UP000189670">
    <property type="component" value="Unassembled WGS sequence"/>
</dbReference>
<dbReference type="InterPro" id="IPR001989">
    <property type="entry name" value="Radical_activat_CS"/>
</dbReference>
<dbReference type="PROSITE" id="PS51918">
    <property type="entry name" value="RADICAL_SAM"/>
    <property type="match status" value="1"/>
</dbReference>
<dbReference type="PANTHER" id="PTHR30352:SF4">
    <property type="entry name" value="PYRUVATE FORMATE-LYASE 2-ACTIVATING ENZYME"/>
    <property type="match status" value="1"/>
</dbReference>
<evidence type="ECO:0000256" key="7">
    <source>
        <dbReference type="ARBA" id="ARBA00023002"/>
    </source>
</evidence>
<dbReference type="InterPro" id="IPR058240">
    <property type="entry name" value="rSAM_sf"/>
</dbReference>
<keyword evidence="9" id="KW-0411">Iron-sulfur</keyword>
<evidence type="ECO:0000256" key="8">
    <source>
        <dbReference type="ARBA" id="ARBA00023004"/>
    </source>
</evidence>
<keyword evidence="7" id="KW-0560">Oxidoreductase</keyword>
<comment type="subunit">
    <text evidence="3">Monomer.</text>
</comment>
<dbReference type="SUPFAM" id="SSF54862">
    <property type="entry name" value="4Fe-4S ferredoxins"/>
    <property type="match status" value="1"/>
</dbReference>
<dbReference type="InterPro" id="IPR007197">
    <property type="entry name" value="rSAM"/>
</dbReference>
<dbReference type="InterPro" id="IPR034457">
    <property type="entry name" value="Organic_radical-activating"/>
</dbReference>
<keyword evidence="8" id="KW-0408">Iron</keyword>
<dbReference type="InterPro" id="IPR012839">
    <property type="entry name" value="Organic_radical_activase"/>
</dbReference>
<feature type="domain" description="Radical SAM core" evidence="11">
    <location>
        <begin position="16"/>
        <end position="304"/>
    </location>
</feature>
<feature type="domain" description="4Fe-4S ferredoxin-type" evidence="10">
    <location>
        <begin position="47"/>
        <end position="76"/>
    </location>
</feature>
<keyword evidence="12" id="KW-0456">Lyase</keyword>
<gene>
    <name evidence="12" type="ORF">OMM_02608</name>
</gene>
<comment type="similarity">
    <text evidence="2">Belongs to the organic radical-activating enzymes family.</text>
</comment>
<dbReference type="PROSITE" id="PS00198">
    <property type="entry name" value="4FE4S_FER_1"/>
    <property type="match status" value="1"/>
</dbReference>
<evidence type="ECO:0000256" key="4">
    <source>
        <dbReference type="ARBA" id="ARBA00022485"/>
    </source>
</evidence>
<dbReference type="Pfam" id="PF00037">
    <property type="entry name" value="Fer4"/>
    <property type="match status" value="2"/>
</dbReference>
<organism evidence="12 13">
    <name type="scientific">Candidatus Magnetoglobus multicellularis str. Araruama</name>
    <dbReference type="NCBI Taxonomy" id="890399"/>
    <lineage>
        <taxon>Bacteria</taxon>
        <taxon>Pseudomonadati</taxon>
        <taxon>Thermodesulfobacteriota</taxon>
        <taxon>Desulfobacteria</taxon>
        <taxon>Desulfobacterales</taxon>
        <taxon>Desulfobacteraceae</taxon>
        <taxon>Candidatus Magnetoglobus</taxon>
    </lineage>
</organism>
<evidence type="ECO:0000256" key="6">
    <source>
        <dbReference type="ARBA" id="ARBA00022723"/>
    </source>
</evidence>
<keyword evidence="12" id="KW-0670">Pyruvate</keyword>
<evidence type="ECO:0000259" key="10">
    <source>
        <dbReference type="PROSITE" id="PS51379"/>
    </source>
</evidence>
<dbReference type="GO" id="GO:0046872">
    <property type="term" value="F:metal ion binding"/>
    <property type="evidence" value="ECO:0007669"/>
    <property type="project" value="UniProtKB-KW"/>
</dbReference>
<dbReference type="Gene3D" id="3.30.70.20">
    <property type="match status" value="1"/>
</dbReference>
<dbReference type="SFLD" id="SFLDG01118">
    <property type="entry name" value="activating_enzymes__group_2"/>
    <property type="match status" value="1"/>
</dbReference>
<evidence type="ECO:0000256" key="9">
    <source>
        <dbReference type="ARBA" id="ARBA00023014"/>
    </source>
</evidence>
<dbReference type="InterPro" id="IPR017896">
    <property type="entry name" value="4Fe4S_Fe-S-bd"/>
</dbReference>
<dbReference type="EMBL" id="ATBP01000291">
    <property type="protein sequence ID" value="ETR71286.1"/>
    <property type="molecule type" value="Genomic_DNA"/>
</dbReference>
<dbReference type="GO" id="GO:0016491">
    <property type="term" value="F:oxidoreductase activity"/>
    <property type="evidence" value="ECO:0007669"/>
    <property type="project" value="UniProtKB-KW"/>
</dbReference>
<dbReference type="SFLD" id="SFLDG01066">
    <property type="entry name" value="organic_radical-activating_enz"/>
    <property type="match status" value="1"/>
</dbReference>
<dbReference type="GO" id="GO:0016829">
    <property type="term" value="F:lyase activity"/>
    <property type="evidence" value="ECO:0007669"/>
    <property type="project" value="UniProtKB-KW"/>
</dbReference>
<feature type="domain" description="4Fe-4S ferredoxin-type" evidence="10">
    <location>
        <begin position="82"/>
        <end position="111"/>
    </location>
</feature>
<comment type="cofactor">
    <cofactor evidence="1">
        <name>[4Fe-4S] cluster</name>
        <dbReference type="ChEBI" id="CHEBI:49883"/>
    </cofactor>
</comment>
<keyword evidence="6" id="KW-0479">Metal-binding</keyword>
<protein>
    <submittedName>
        <fullName evidence="12">Pyruvate formate lyase activating enzyme</fullName>
    </submittedName>
</protein>
<dbReference type="PANTHER" id="PTHR30352">
    <property type="entry name" value="PYRUVATE FORMATE-LYASE-ACTIVATING ENZYME"/>
    <property type="match status" value="1"/>
</dbReference>
<comment type="caution">
    <text evidence="12">The sequence shown here is derived from an EMBL/GenBank/DDBJ whole genome shotgun (WGS) entry which is preliminary data.</text>
</comment>
<dbReference type="AlphaFoldDB" id="A0A1V1P940"/>
<evidence type="ECO:0000256" key="5">
    <source>
        <dbReference type="ARBA" id="ARBA00022691"/>
    </source>
</evidence>
<evidence type="ECO:0000313" key="13">
    <source>
        <dbReference type="Proteomes" id="UP000189670"/>
    </source>
</evidence>
<accession>A0A1V1P940</accession>
<proteinExistence type="inferred from homology"/>
<evidence type="ECO:0000256" key="1">
    <source>
        <dbReference type="ARBA" id="ARBA00001966"/>
    </source>
</evidence>
<dbReference type="GO" id="GO:0051539">
    <property type="term" value="F:4 iron, 4 sulfur cluster binding"/>
    <property type="evidence" value="ECO:0007669"/>
    <property type="project" value="UniProtKB-KW"/>
</dbReference>
<dbReference type="PIRSF" id="PIRSF000371">
    <property type="entry name" value="PFL_act_enz"/>
    <property type="match status" value="1"/>
</dbReference>
<dbReference type="PROSITE" id="PS51379">
    <property type="entry name" value="4FE4S_FER_2"/>
    <property type="match status" value="2"/>
</dbReference>
<evidence type="ECO:0000256" key="3">
    <source>
        <dbReference type="ARBA" id="ARBA00011245"/>
    </source>
</evidence>
<dbReference type="NCBIfam" id="TIGR02494">
    <property type="entry name" value="PFLE_PFLC"/>
    <property type="match status" value="1"/>
</dbReference>
<dbReference type="Gene3D" id="3.80.30.10">
    <property type="entry name" value="pyruvate-formate lyase- activating enzyme"/>
    <property type="match status" value="1"/>
</dbReference>
<evidence type="ECO:0000259" key="11">
    <source>
        <dbReference type="PROSITE" id="PS51918"/>
    </source>
</evidence>
<sequence length="313" mass="35348">MSRELLITDIQRFSTNDGPGFRTNVFIKGCSMKCRWCHNPETISMHRDLFWKKRHCIQCGECAAACPENAIQLPDGDFLDEPIHIVDREKCNRCMVCVDVCPSGAMEISGKPITIDNIIKEVESDMPFYTNSGGGMTISGGEPTTQNLTTADLINRAQAKGISVCLDTNGYCHWDTFQTVTRQADIVLFDLKHLDPAAHIKGTGVDNKLVLDNLKKLTKYHMHIWIRIPIIPDFNQDTDFFHKAADFLASLDSKIERIDLLPFHNWCEDKYGWLGKSWHYFETEAIHPNELEPALEILSNKGLNVTIGGSGFE</sequence>
<keyword evidence="4" id="KW-0004">4Fe-4S</keyword>
<keyword evidence="5" id="KW-0949">S-adenosyl-L-methionine</keyword>
<reference evidence="13" key="1">
    <citation type="submission" date="2012-11" db="EMBL/GenBank/DDBJ databases">
        <authorList>
            <person name="Lucero-Rivera Y.E."/>
            <person name="Tovar-Ramirez D."/>
        </authorList>
    </citation>
    <scope>NUCLEOTIDE SEQUENCE [LARGE SCALE GENOMIC DNA]</scope>
    <source>
        <strain evidence="13">Araruama</strain>
    </source>
</reference>
<dbReference type="InterPro" id="IPR017900">
    <property type="entry name" value="4Fe4S_Fe_S_CS"/>
</dbReference>
<dbReference type="PROSITE" id="PS01087">
    <property type="entry name" value="RADICAL_ACTIVATING"/>
    <property type="match status" value="1"/>
</dbReference>
<dbReference type="InterPro" id="IPR040074">
    <property type="entry name" value="BssD/PflA/YjjW"/>
</dbReference>
<dbReference type="SFLD" id="SFLDS00029">
    <property type="entry name" value="Radical_SAM"/>
    <property type="match status" value="1"/>
</dbReference>
<dbReference type="SUPFAM" id="SSF102114">
    <property type="entry name" value="Radical SAM enzymes"/>
    <property type="match status" value="1"/>
</dbReference>
<name>A0A1V1P940_9BACT</name>
<evidence type="ECO:0000313" key="12">
    <source>
        <dbReference type="EMBL" id="ETR71286.1"/>
    </source>
</evidence>